<evidence type="ECO:0000259" key="2">
    <source>
        <dbReference type="Pfam" id="PF24035"/>
    </source>
</evidence>
<proteinExistence type="predicted"/>
<feature type="domain" description="DUF7344" evidence="2">
    <location>
        <begin position="28"/>
        <end position="97"/>
    </location>
</feature>
<dbReference type="Proteomes" id="UP000243250">
    <property type="component" value="Unassembled WGS sequence"/>
</dbReference>
<dbReference type="OrthoDB" id="247722at2157"/>
<feature type="domain" description="DUF7344" evidence="2">
    <location>
        <begin position="135"/>
        <end position="219"/>
    </location>
</feature>
<evidence type="ECO:0000256" key="1">
    <source>
        <dbReference type="SAM" id="MobiDB-lite"/>
    </source>
</evidence>
<gene>
    <name evidence="3" type="ORF">SAMN04488124_0108</name>
</gene>
<protein>
    <recommendedName>
        <fullName evidence="2">DUF7344 domain-containing protein</fullName>
    </recommendedName>
</protein>
<evidence type="ECO:0000313" key="3">
    <source>
        <dbReference type="EMBL" id="SFR32362.1"/>
    </source>
</evidence>
<keyword evidence="4" id="KW-1185">Reference proteome</keyword>
<organism evidence="3 4">
    <name type="scientific">Halogeometricum limi</name>
    <dbReference type="NCBI Taxonomy" id="555875"/>
    <lineage>
        <taxon>Archaea</taxon>
        <taxon>Methanobacteriati</taxon>
        <taxon>Methanobacteriota</taxon>
        <taxon>Stenosarchaea group</taxon>
        <taxon>Halobacteria</taxon>
        <taxon>Halobacteriales</taxon>
        <taxon>Haloferacaceae</taxon>
        <taxon>Halogeometricum</taxon>
    </lineage>
</organism>
<feature type="region of interest" description="Disordered" evidence="1">
    <location>
        <begin position="171"/>
        <end position="190"/>
    </location>
</feature>
<evidence type="ECO:0000313" key="4">
    <source>
        <dbReference type="Proteomes" id="UP000243250"/>
    </source>
</evidence>
<dbReference type="InterPro" id="IPR036388">
    <property type="entry name" value="WH-like_DNA-bd_sf"/>
</dbReference>
<dbReference type="RefSeq" id="WP_089875751.1">
    <property type="nucleotide sequence ID" value="NZ_FOYS01000001.1"/>
</dbReference>
<accession>A0A1I6FQY5</accession>
<name>A0A1I6FQY5_9EURY</name>
<dbReference type="EMBL" id="FOYS01000001">
    <property type="protein sequence ID" value="SFR32362.1"/>
    <property type="molecule type" value="Genomic_DNA"/>
</dbReference>
<dbReference type="Pfam" id="PF24035">
    <property type="entry name" value="DUF7344"/>
    <property type="match status" value="2"/>
</dbReference>
<reference evidence="4" key="1">
    <citation type="submission" date="2016-10" db="EMBL/GenBank/DDBJ databases">
        <authorList>
            <person name="Varghese N."/>
            <person name="Submissions S."/>
        </authorList>
    </citation>
    <scope>NUCLEOTIDE SEQUENCE [LARGE SCALE GENOMIC DNA]</scope>
    <source>
        <strain evidence="4">CGMCC 1.8711</strain>
    </source>
</reference>
<dbReference type="AlphaFoldDB" id="A0A1I6FQY5"/>
<dbReference type="Gene3D" id="1.10.10.10">
    <property type="entry name" value="Winged helix-like DNA-binding domain superfamily/Winged helix DNA-binding domain"/>
    <property type="match status" value="1"/>
</dbReference>
<sequence>MVDNIAFSSPADEKAYELDVESDGRLVDALSEGCRRHVLTYLRGRRDPVELDALARQVAAWRYDADDESVTEEQQRRELVRLHHVHLPKLEAAALVRRRGGGVVATFQRSDVGEECAERLGHDDHYPEARLDGLFEVLSNPIRMKLVVAFQAELEAETPYTVAELADAVSAVDSKSGRHAGRSDRPADESERIAVALRHVHLPKMADVGVVSYDPNGETAVYEGHPALWTESESPRPDVVVRNCTQCGGMREHEVETAREDRHDARGQRHRELRCLYCQHVSERILA</sequence>
<dbReference type="InterPro" id="IPR055768">
    <property type="entry name" value="DUF7344"/>
</dbReference>
<feature type="compositionally biased region" description="Basic and acidic residues" evidence="1">
    <location>
        <begin position="181"/>
        <end position="190"/>
    </location>
</feature>
<dbReference type="STRING" id="555875.SAMN04488124_0108"/>